<dbReference type="InterPro" id="IPR000164">
    <property type="entry name" value="Histone_H3/CENP-A"/>
</dbReference>
<evidence type="ECO:0000313" key="8">
    <source>
        <dbReference type="Proteomes" id="UP000294847"/>
    </source>
</evidence>
<dbReference type="Proteomes" id="UP000294847">
    <property type="component" value="Chromosome 7"/>
</dbReference>
<dbReference type="PRINTS" id="PR00622">
    <property type="entry name" value="HISTONEH3"/>
</dbReference>
<dbReference type="InterPro" id="IPR009072">
    <property type="entry name" value="Histone-fold"/>
</dbReference>
<evidence type="ECO:0000259" key="6">
    <source>
        <dbReference type="Pfam" id="PF00125"/>
    </source>
</evidence>
<gene>
    <name evidence="7" type="ORF">PoMZ_13548</name>
</gene>
<evidence type="ECO:0000256" key="4">
    <source>
        <dbReference type="ARBA" id="ARBA00023269"/>
    </source>
</evidence>
<dbReference type="GO" id="GO:0003677">
    <property type="term" value="F:DNA binding"/>
    <property type="evidence" value="ECO:0007669"/>
    <property type="project" value="InterPro"/>
</dbReference>
<evidence type="ECO:0000256" key="3">
    <source>
        <dbReference type="ARBA" id="ARBA00022454"/>
    </source>
</evidence>
<feature type="domain" description="Core Histone H2A/H2B/H3" evidence="6">
    <location>
        <begin position="37"/>
        <end position="73"/>
    </location>
</feature>
<protein>
    <recommendedName>
        <fullName evidence="6">Core Histone H2A/H2B/H3 domain-containing protein</fullName>
    </recommendedName>
</protein>
<comment type="similarity">
    <text evidence="2">Belongs to the histone H3 family.</text>
</comment>
<reference evidence="7 8" key="1">
    <citation type="journal article" date="2019" name="Mol. Biol. Evol.">
        <title>Blast fungal genomes show frequent chromosomal changes, gene gains and losses, and effector gene turnover.</title>
        <authorList>
            <person name="Gomez Luciano L.B."/>
            <person name="Jason Tsai I."/>
            <person name="Chuma I."/>
            <person name="Tosa Y."/>
            <person name="Chen Y.H."/>
            <person name="Li J.Y."/>
            <person name="Li M.Y."/>
            <person name="Jade Lu M.Y."/>
            <person name="Nakayashiki H."/>
            <person name="Li W.H."/>
        </authorList>
    </citation>
    <scope>NUCLEOTIDE SEQUENCE [LARGE SCALE GENOMIC DNA]</scope>
    <source>
        <strain evidence="7">MZ5-1-6</strain>
    </source>
</reference>
<dbReference type="PANTHER" id="PTHR45810">
    <property type="entry name" value="HISTONE H3.2"/>
    <property type="match status" value="1"/>
</dbReference>
<dbReference type="PROSITE" id="PS00959">
    <property type="entry name" value="HISTONE_H3_2"/>
    <property type="match status" value="1"/>
</dbReference>
<dbReference type="GO" id="GO:0046982">
    <property type="term" value="F:protein heterodimerization activity"/>
    <property type="evidence" value="ECO:0007669"/>
    <property type="project" value="InterPro"/>
</dbReference>
<name>A0A4P7NXH1_PYROR</name>
<organism evidence="7 8">
    <name type="scientific">Pyricularia oryzae</name>
    <name type="common">Rice blast fungus</name>
    <name type="synonym">Magnaporthe oryzae</name>
    <dbReference type="NCBI Taxonomy" id="318829"/>
    <lineage>
        <taxon>Eukaryota</taxon>
        <taxon>Fungi</taxon>
        <taxon>Dikarya</taxon>
        <taxon>Ascomycota</taxon>
        <taxon>Pezizomycotina</taxon>
        <taxon>Sordariomycetes</taxon>
        <taxon>Sordariomycetidae</taxon>
        <taxon>Magnaporthales</taxon>
        <taxon>Pyriculariaceae</taxon>
        <taxon>Pyricularia</taxon>
    </lineage>
</organism>
<evidence type="ECO:0000256" key="2">
    <source>
        <dbReference type="ARBA" id="ARBA00010343"/>
    </source>
</evidence>
<feature type="region of interest" description="Disordered" evidence="5">
    <location>
        <begin position="1"/>
        <end position="36"/>
    </location>
</feature>
<keyword evidence="4" id="KW-0544">Nucleosome core</keyword>
<dbReference type="Pfam" id="PF00125">
    <property type="entry name" value="Histone"/>
    <property type="match status" value="1"/>
</dbReference>
<dbReference type="InterPro" id="IPR007125">
    <property type="entry name" value="H2A/H2B/H3"/>
</dbReference>
<accession>A0A4P7NXH1</accession>
<dbReference type="SMART" id="SM00428">
    <property type="entry name" value="H3"/>
    <property type="match status" value="1"/>
</dbReference>
<comment type="subcellular location">
    <subcellularLocation>
        <location evidence="1">Chromosome</location>
    </subcellularLocation>
</comment>
<evidence type="ECO:0000256" key="5">
    <source>
        <dbReference type="SAM" id="MobiDB-lite"/>
    </source>
</evidence>
<keyword evidence="3" id="KW-0158">Chromosome</keyword>
<dbReference type="PANTHER" id="PTHR45810:SF1">
    <property type="entry name" value="HISTONE H3-LIKE CENTROMERIC PROTEIN A"/>
    <property type="match status" value="1"/>
</dbReference>
<dbReference type="GO" id="GO:0000786">
    <property type="term" value="C:nucleosome"/>
    <property type="evidence" value="ECO:0007669"/>
    <property type="project" value="UniProtKB-KW"/>
</dbReference>
<dbReference type="GO" id="GO:0030527">
    <property type="term" value="F:structural constituent of chromatin"/>
    <property type="evidence" value="ECO:0007669"/>
    <property type="project" value="InterPro"/>
</dbReference>
<dbReference type="Gene3D" id="1.10.20.10">
    <property type="entry name" value="Histone, subunit A"/>
    <property type="match status" value="1"/>
</dbReference>
<evidence type="ECO:0000313" key="7">
    <source>
        <dbReference type="EMBL" id="QBZ66566.1"/>
    </source>
</evidence>
<dbReference type="SUPFAM" id="SSF47113">
    <property type="entry name" value="Histone-fold"/>
    <property type="match status" value="1"/>
</dbReference>
<dbReference type="AlphaFoldDB" id="A0A4P7NXH1"/>
<keyword evidence="4" id="KW-0238">DNA-binding</keyword>
<proteinExistence type="inferred from homology"/>
<dbReference type="EMBL" id="CP034210">
    <property type="protein sequence ID" value="QBZ66566.1"/>
    <property type="molecule type" value="Genomic_DNA"/>
</dbReference>
<evidence type="ECO:0000256" key="1">
    <source>
        <dbReference type="ARBA" id="ARBA00004286"/>
    </source>
</evidence>
<sequence length="151" mass="17366">MLSTRPGGKKPVPGASRDSGVMPGDPIPQKKPRRYRPGTLALREIRRYQQNTDFLMRKLPFARLVQEVAMTMQANNEGKGERTSILCSSRTLPMVEKLRKTRWALLIDWSYTDLACRCDWARLQMDLIDRKAKIVRSIPVSLVIKQLSKLR</sequence>